<gene>
    <name evidence="1" type="primary">casB</name>
    <name evidence="1" type="ORF">EAH68_08365</name>
</gene>
<dbReference type="Proteomes" id="UP000274907">
    <property type="component" value="Unassembled WGS sequence"/>
</dbReference>
<proteinExistence type="predicted"/>
<dbReference type="CDD" id="cd09731">
    <property type="entry name" value="Cse2_I-E"/>
    <property type="match status" value="1"/>
</dbReference>
<accession>A0A430HXM7</accession>
<organism evidence="1 2">
    <name type="scientific">Corynebacterium hylobatis</name>
    <dbReference type="NCBI Taxonomy" id="1859290"/>
    <lineage>
        <taxon>Bacteria</taxon>
        <taxon>Bacillati</taxon>
        <taxon>Actinomycetota</taxon>
        <taxon>Actinomycetes</taxon>
        <taxon>Mycobacteriales</taxon>
        <taxon>Corynebacteriaceae</taxon>
        <taxon>Corynebacterium</taxon>
    </lineage>
</organism>
<comment type="caution">
    <text evidence="1">The sequence shown here is derived from an EMBL/GenBank/DDBJ whole genome shotgun (WGS) entry which is preliminary data.</text>
</comment>
<dbReference type="EMBL" id="RXHJ01000008">
    <property type="protein sequence ID" value="RSZ63185.1"/>
    <property type="molecule type" value="Genomic_DNA"/>
</dbReference>
<dbReference type="RefSeq" id="WP_126120874.1">
    <property type="nucleotide sequence ID" value="NZ_RXHJ01000008.1"/>
</dbReference>
<name>A0A430HXM7_9CORY</name>
<dbReference type="OrthoDB" id="4808431at2"/>
<keyword evidence="2" id="KW-1185">Reference proteome</keyword>
<evidence type="ECO:0000313" key="2">
    <source>
        <dbReference type="Proteomes" id="UP000274907"/>
    </source>
</evidence>
<protein>
    <submittedName>
        <fullName evidence="1">Type I-E CRISPR-associated protein Cse2/CasB</fullName>
    </submittedName>
</protein>
<dbReference type="Gene3D" id="1.10.520.40">
    <property type="entry name" value="CRISPR-associated protein Cse2"/>
    <property type="match status" value="1"/>
</dbReference>
<dbReference type="InterPro" id="IPR013382">
    <property type="entry name" value="CRISPR-assoc_prot_Cse2"/>
</dbReference>
<dbReference type="AlphaFoldDB" id="A0A430HXM7"/>
<dbReference type="Pfam" id="PF09485">
    <property type="entry name" value="CRISPR_Cse2"/>
    <property type="match status" value="1"/>
</dbReference>
<dbReference type="NCBIfam" id="TIGR02548">
    <property type="entry name" value="casB_cse2"/>
    <property type="match status" value="1"/>
</dbReference>
<sequence>MKKGLIMTELLSGSPEPKTDRQAVKAHVASKLHVLGAGVASGTSTSKAHLARLRRAVNEFPGSVPEVWGITLGDLPSRLIGKSDAPSAGETAVHNALALFAIQQQGKSELMHRQGRGLGSAVRQYIMSKDPQKGFDEESPILRRFNALSTSDSVDELLWHLRGLITQLRGESVHLDFMELAANIHDFHYYDSRDKVRLNWGRQLYTAPRKTESDEVPLS</sequence>
<dbReference type="InterPro" id="IPR038287">
    <property type="entry name" value="Cse2_sf"/>
</dbReference>
<evidence type="ECO:0000313" key="1">
    <source>
        <dbReference type="EMBL" id="RSZ63185.1"/>
    </source>
</evidence>
<reference evidence="1 2" key="1">
    <citation type="submission" date="2018-12" db="EMBL/GenBank/DDBJ databases">
        <title>YIM 101343 draft genome.</title>
        <authorList>
            <person name="Chen X."/>
        </authorList>
    </citation>
    <scope>NUCLEOTIDE SEQUENCE [LARGE SCALE GENOMIC DNA]</scope>
    <source>
        <strain evidence="1 2">YIM 101343</strain>
    </source>
</reference>